<gene>
    <name evidence="2" type="ORF">NK662_18150</name>
</gene>
<proteinExistence type="predicted"/>
<comment type="caution">
    <text evidence="2">The sequence shown here is derived from an EMBL/GenBank/DDBJ whole genome shotgun (WGS) entry which is preliminary data.</text>
</comment>
<dbReference type="EMBL" id="JANCLT010000011">
    <property type="protein sequence ID" value="MCP8970443.1"/>
    <property type="molecule type" value="Genomic_DNA"/>
</dbReference>
<organism evidence="2 3">
    <name type="scientific">Ectobacillus ponti</name>
    <dbReference type="NCBI Taxonomy" id="2961894"/>
    <lineage>
        <taxon>Bacteria</taxon>
        <taxon>Bacillati</taxon>
        <taxon>Bacillota</taxon>
        <taxon>Bacilli</taxon>
        <taxon>Bacillales</taxon>
        <taxon>Bacillaceae</taxon>
        <taxon>Ectobacillus</taxon>
    </lineage>
</organism>
<name>A0AA41XB45_9BACI</name>
<evidence type="ECO:0000256" key="1">
    <source>
        <dbReference type="SAM" id="Phobius"/>
    </source>
</evidence>
<evidence type="ECO:0000313" key="2">
    <source>
        <dbReference type="EMBL" id="MCP8970443.1"/>
    </source>
</evidence>
<sequence length="59" mass="6564">MNHKVSVWVSRALMIIFLIFLCSTGGFGWTLAVLFSALVLFFSITSQIGGKEKKRDIGQ</sequence>
<keyword evidence="1" id="KW-1133">Transmembrane helix</keyword>
<evidence type="ECO:0000313" key="3">
    <source>
        <dbReference type="Proteomes" id="UP001156102"/>
    </source>
</evidence>
<dbReference type="RefSeq" id="WP_254760360.1">
    <property type="nucleotide sequence ID" value="NZ_JANCLT010000011.1"/>
</dbReference>
<dbReference type="AlphaFoldDB" id="A0AA41XB45"/>
<reference evidence="2" key="1">
    <citation type="submission" date="2022-07" db="EMBL/GenBank/DDBJ databases">
        <authorList>
            <person name="Li W.-J."/>
            <person name="Deng Q.-Q."/>
        </authorList>
    </citation>
    <scope>NUCLEOTIDE SEQUENCE</scope>
    <source>
        <strain evidence="2">SYSU M60031</strain>
    </source>
</reference>
<protein>
    <submittedName>
        <fullName evidence="2">Uncharacterized protein</fullName>
    </submittedName>
</protein>
<dbReference type="Proteomes" id="UP001156102">
    <property type="component" value="Unassembled WGS sequence"/>
</dbReference>
<keyword evidence="1" id="KW-0472">Membrane</keyword>
<accession>A0AA41XB45</accession>
<keyword evidence="1" id="KW-0812">Transmembrane</keyword>
<feature type="transmembrane region" description="Helical" evidence="1">
    <location>
        <begin position="12"/>
        <end position="45"/>
    </location>
</feature>
<keyword evidence="3" id="KW-1185">Reference proteome</keyword>